<dbReference type="InterPro" id="IPR001763">
    <property type="entry name" value="Rhodanese-like_dom"/>
</dbReference>
<dbReference type="PANTHER" id="PTHR43031">
    <property type="entry name" value="FAD-DEPENDENT OXIDOREDUCTASE"/>
    <property type="match status" value="1"/>
</dbReference>
<evidence type="ECO:0000313" key="3">
    <source>
        <dbReference type="Proteomes" id="UP001549799"/>
    </source>
</evidence>
<dbReference type="Gene3D" id="3.40.250.10">
    <property type="entry name" value="Rhodanese-like domain"/>
    <property type="match status" value="1"/>
</dbReference>
<dbReference type="PROSITE" id="PS50206">
    <property type="entry name" value="RHODANESE_3"/>
    <property type="match status" value="1"/>
</dbReference>
<dbReference type="Proteomes" id="UP001549799">
    <property type="component" value="Unassembled WGS sequence"/>
</dbReference>
<dbReference type="InterPro" id="IPR050229">
    <property type="entry name" value="GlpE_sulfurtransferase"/>
</dbReference>
<dbReference type="InterPro" id="IPR036873">
    <property type="entry name" value="Rhodanese-like_dom_sf"/>
</dbReference>
<keyword evidence="3" id="KW-1185">Reference proteome</keyword>
<name>A0ABV2SQY2_9FLAO</name>
<accession>A0ABV2SQY2</accession>
<proteinExistence type="predicted"/>
<organism evidence="2 3">
    <name type="scientific">Sediminicola arcticus</name>
    <dbReference type="NCBI Taxonomy" id="1574308"/>
    <lineage>
        <taxon>Bacteria</taxon>
        <taxon>Pseudomonadati</taxon>
        <taxon>Bacteroidota</taxon>
        <taxon>Flavobacteriia</taxon>
        <taxon>Flavobacteriales</taxon>
        <taxon>Flavobacteriaceae</taxon>
        <taxon>Sediminicola</taxon>
    </lineage>
</organism>
<feature type="domain" description="Rhodanese" evidence="1">
    <location>
        <begin position="31"/>
        <end position="115"/>
    </location>
</feature>
<comment type="caution">
    <text evidence="2">The sequence shown here is derived from an EMBL/GenBank/DDBJ whole genome shotgun (WGS) entry which is preliminary data.</text>
</comment>
<dbReference type="CDD" id="cd00158">
    <property type="entry name" value="RHOD"/>
    <property type="match status" value="1"/>
</dbReference>
<dbReference type="SMART" id="SM00450">
    <property type="entry name" value="RHOD"/>
    <property type="match status" value="1"/>
</dbReference>
<protein>
    <submittedName>
        <fullName evidence="2">Rhodanese-like domain-containing protein</fullName>
    </submittedName>
</protein>
<evidence type="ECO:0000259" key="1">
    <source>
        <dbReference type="PROSITE" id="PS50206"/>
    </source>
</evidence>
<dbReference type="RefSeq" id="WP_354613486.1">
    <property type="nucleotide sequence ID" value="NZ_JBEXAE010000001.1"/>
</dbReference>
<sequence>MSFLSTLFKPKSNKTDLVKILNLQEFRDAIKNNKMQLIDVRTSQEYKGGHIKNAMNIDFFNGEAFRKTFEKLNKEEPVYVYCRSGNRSQKAATRLVGMGFKKTYDLKGGFMEWERQ</sequence>
<reference evidence="2 3" key="1">
    <citation type="submission" date="2024-07" db="EMBL/GenBank/DDBJ databases">
        <title>The genome sequence of type strain Sediminicola arcticus GDMCC 1.2805.</title>
        <authorList>
            <person name="Liu Y."/>
        </authorList>
    </citation>
    <scope>NUCLEOTIDE SEQUENCE [LARGE SCALE GENOMIC DNA]</scope>
    <source>
        <strain evidence="2 3">GDMCC 1.2805</strain>
    </source>
</reference>
<dbReference type="EMBL" id="JBEXAE010000001">
    <property type="protein sequence ID" value="MET6989117.1"/>
    <property type="molecule type" value="Genomic_DNA"/>
</dbReference>
<dbReference type="SUPFAM" id="SSF52821">
    <property type="entry name" value="Rhodanese/Cell cycle control phosphatase"/>
    <property type="match status" value="1"/>
</dbReference>
<gene>
    <name evidence="2" type="ORF">ABXZ36_00480</name>
</gene>
<dbReference type="Pfam" id="PF00581">
    <property type="entry name" value="Rhodanese"/>
    <property type="match status" value="1"/>
</dbReference>
<evidence type="ECO:0000313" key="2">
    <source>
        <dbReference type="EMBL" id="MET6989117.1"/>
    </source>
</evidence>
<dbReference type="PANTHER" id="PTHR43031:SF18">
    <property type="entry name" value="RHODANESE-RELATED SULFURTRANSFERASES"/>
    <property type="match status" value="1"/>
</dbReference>